<dbReference type="RefSeq" id="WP_130120031.1">
    <property type="nucleotide sequence ID" value="NZ_BBJS01000007.1"/>
</dbReference>
<protein>
    <submittedName>
        <fullName evidence="1">DNA, contig: SP607</fullName>
    </submittedName>
</protein>
<dbReference type="AlphaFoldDB" id="A0A0C9N8A3"/>
<sequence length="268" mass="29327">MNAWARGAIDSPPSLDEARVIVAPLIEHLRVETAPADREAWVDRAALCDPATGPMADLHARFVSAGFGPNRRAAAASLLLRHGWASAYIVASWLAYGLVVRIDDYALKFSKMTLVEGIWIKAGRIEQPMSKAAGRIAVARHLRRFTDDVVEAQHAWSRMSRHALWAMATSSWAAQFVSIGEKMNCRDAAVEEARAIIALDRETRSAAPTLYEVTGVAGSTICQRRAACCLYFKGPRAQFCASCPIIPPADRLIRNRAWANASATERVA</sequence>
<name>A0A0C9N8A3_SPHPI</name>
<evidence type="ECO:0000313" key="2">
    <source>
        <dbReference type="Proteomes" id="UP000032025"/>
    </source>
</evidence>
<comment type="caution">
    <text evidence="1">The sequence shown here is derived from an EMBL/GenBank/DDBJ whole genome shotgun (WGS) entry which is preliminary data.</text>
</comment>
<evidence type="ECO:0000313" key="1">
    <source>
        <dbReference type="EMBL" id="GAN12347.1"/>
    </source>
</evidence>
<dbReference type="EMBL" id="BBJS01000007">
    <property type="protein sequence ID" value="GAN12347.1"/>
    <property type="molecule type" value="Genomic_DNA"/>
</dbReference>
<dbReference type="GO" id="GO:0051537">
    <property type="term" value="F:2 iron, 2 sulfur cluster binding"/>
    <property type="evidence" value="ECO:0007669"/>
    <property type="project" value="InterPro"/>
</dbReference>
<dbReference type="GeneID" id="78526478"/>
<organism evidence="1 2">
    <name type="scientific">Sphingomonas paucimobilis NBRC 13935</name>
    <dbReference type="NCBI Taxonomy" id="1219050"/>
    <lineage>
        <taxon>Bacteria</taxon>
        <taxon>Pseudomonadati</taxon>
        <taxon>Pseudomonadota</taxon>
        <taxon>Alphaproteobacteria</taxon>
        <taxon>Sphingomonadales</taxon>
        <taxon>Sphingomonadaceae</taxon>
        <taxon>Sphingomonas</taxon>
    </lineage>
</organism>
<dbReference type="Proteomes" id="UP000032025">
    <property type="component" value="Unassembled WGS sequence"/>
</dbReference>
<reference evidence="1 2" key="1">
    <citation type="submission" date="2014-08" db="EMBL/GenBank/DDBJ databases">
        <title>Whole genome shotgun sequence of Sphingomonas paucimobilis NBRC 13935.</title>
        <authorList>
            <person name="Hosoyama A."/>
            <person name="Hashimoto M."/>
            <person name="Hosoyama Y."/>
            <person name="Noguchi M."/>
            <person name="Uohara A."/>
            <person name="Ohji S."/>
            <person name="Katano-Makiyama Y."/>
            <person name="Ichikawa N."/>
            <person name="Kimura A."/>
            <person name="Yamazoe A."/>
            <person name="Fujita N."/>
        </authorList>
    </citation>
    <scope>NUCLEOTIDE SEQUENCE [LARGE SCALE GENOMIC DNA]</scope>
    <source>
        <strain evidence="1 2">NBRC 13935</strain>
    </source>
</reference>
<gene>
    <name evidence="1" type="ORF">SP6_07_01330</name>
</gene>
<keyword evidence="2" id="KW-1185">Reference proteome</keyword>
<proteinExistence type="predicted"/>
<accession>A0A0C9N8A3</accession>